<dbReference type="Proteomes" id="UP001152803">
    <property type="component" value="Unassembled WGS sequence"/>
</dbReference>
<evidence type="ECO:0000313" key="2">
    <source>
        <dbReference type="Proteomes" id="UP001152803"/>
    </source>
</evidence>
<gene>
    <name evidence="1" type="ORF">COCON_G00049000</name>
</gene>
<evidence type="ECO:0000313" key="1">
    <source>
        <dbReference type="EMBL" id="KAJ8282381.1"/>
    </source>
</evidence>
<proteinExistence type="predicted"/>
<name>A0A9Q1DV39_CONCO</name>
<dbReference type="EMBL" id="JAFJMO010000003">
    <property type="protein sequence ID" value="KAJ8282381.1"/>
    <property type="molecule type" value="Genomic_DNA"/>
</dbReference>
<protein>
    <submittedName>
        <fullName evidence="1">Uncharacterized protein</fullName>
    </submittedName>
</protein>
<comment type="caution">
    <text evidence="1">The sequence shown here is derived from an EMBL/GenBank/DDBJ whole genome shotgun (WGS) entry which is preliminary data.</text>
</comment>
<keyword evidence="2" id="KW-1185">Reference proteome</keyword>
<reference evidence="1" key="1">
    <citation type="journal article" date="2023" name="Science">
        <title>Genome structures resolve the early diversification of teleost fishes.</title>
        <authorList>
            <person name="Parey E."/>
            <person name="Louis A."/>
            <person name="Montfort J."/>
            <person name="Bouchez O."/>
            <person name="Roques C."/>
            <person name="Iampietro C."/>
            <person name="Lluch J."/>
            <person name="Castinel A."/>
            <person name="Donnadieu C."/>
            <person name="Desvignes T."/>
            <person name="Floi Bucao C."/>
            <person name="Jouanno E."/>
            <person name="Wen M."/>
            <person name="Mejri S."/>
            <person name="Dirks R."/>
            <person name="Jansen H."/>
            <person name="Henkel C."/>
            <person name="Chen W.J."/>
            <person name="Zahm M."/>
            <person name="Cabau C."/>
            <person name="Klopp C."/>
            <person name="Thompson A.W."/>
            <person name="Robinson-Rechavi M."/>
            <person name="Braasch I."/>
            <person name="Lecointre G."/>
            <person name="Bobe J."/>
            <person name="Postlethwait J.H."/>
            <person name="Berthelot C."/>
            <person name="Roest Crollius H."/>
            <person name="Guiguen Y."/>
        </authorList>
    </citation>
    <scope>NUCLEOTIDE SEQUENCE</scope>
    <source>
        <strain evidence="1">Concon-B</strain>
    </source>
</reference>
<sequence>MGHGVGVWQWVWLDCWYFYEAHLAAIIQLPCSIKAWLHPTPGPNYFRRQLARVPRHPLDSDAGSLVVAIPVRGADSLVRPLPPLHASVFFAEQPHGQSSYYAAHRSSFGRCACITDHPPASPVPLGFPSNHHREPYIPTPARYAGEKSGNYRIFKVVLYRNRDNRGMGSQTETH</sequence>
<accession>A0A9Q1DV39</accession>
<dbReference type="AlphaFoldDB" id="A0A9Q1DV39"/>
<organism evidence="1 2">
    <name type="scientific">Conger conger</name>
    <name type="common">Conger eel</name>
    <name type="synonym">Muraena conger</name>
    <dbReference type="NCBI Taxonomy" id="82655"/>
    <lineage>
        <taxon>Eukaryota</taxon>
        <taxon>Metazoa</taxon>
        <taxon>Chordata</taxon>
        <taxon>Craniata</taxon>
        <taxon>Vertebrata</taxon>
        <taxon>Euteleostomi</taxon>
        <taxon>Actinopterygii</taxon>
        <taxon>Neopterygii</taxon>
        <taxon>Teleostei</taxon>
        <taxon>Anguilliformes</taxon>
        <taxon>Congridae</taxon>
        <taxon>Conger</taxon>
    </lineage>
</organism>